<dbReference type="InterPro" id="IPR000504">
    <property type="entry name" value="RRM_dom"/>
</dbReference>
<feature type="compositionally biased region" description="Basic and acidic residues" evidence="10">
    <location>
        <begin position="311"/>
        <end position="322"/>
    </location>
</feature>
<evidence type="ECO:0000256" key="4">
    <source>
        <dbReference type="ARBA" id="ARBA00022664"/>
    </source>
</evidence>
<evidence type="ECO:0000256" key="9">
    <source>
        <dbReference type="PROSITE-ProRule" id="PRU00176"/>
    </source>
</evidence>
<dbReference type="KEGG" id="caua:113119169"/>
<dbReference type="CDD" id="cd12764">
    <property type="entry name" value="RRM2_SRSF4"/>
    <property type="match status" value="1"/>
</dbReference>
<dbReference type="AlphaFoldDB" id="A0A6P6RGA2"/>
<feature type="domain" description="RRM" evidence="11">
    <location>
        <begin position="110"/>
        <end position="183"/>
    </location>
</feature>
<keyword evidence="8" id="KW-0539">Nucleus</keyword>
<dbReference type="PROSITE" id="PS50102">
    <property type="entry name" value="RRM"/>
    <property type="match status" value="2"/>
</dbReference>
<feature type="region of interest" description="Disordered" evidence="10">
    <location>
        <begin position="177"/>
        <end position="373"/>
    </location>
</feature>
<proteinExistence type="inferred from homology"/>
<dbReference type="Pfam" id="PF00076">
    <property type="entry name" value="RRM_1"/>
    <property type="match status" value="2"/>
</dbReference>
<feature type="domain" description="RRM" evidence="11">
    <location>
        <begin position="2"/>
        <end position="72"/>
    </location>
</feature>
<evidence type="ECO:0000256" key="10">
    <source>
        <dbReference type="SAM" id="MobiDB-lite"/>
    </source>
</evidence>
<name>A0A6P6RGA2_CARAU</name>
<evidence type="ECO:0000313" key="13">
    <source>
        <dbReference type="RefSeq" id="XP_026144210.1"/>
    </source>
</evidence>
<dbReference type="GeneID" id="113119169"/>
<dbReference type="PANTHER" id="PTHR23003:SF45">
    <property type="entry name" value="SERINE_ARGININE-RICH SPLICING FACTOR 4"/>
    <property type="match status" value="1"/>
</dbReference>
<dbReference type="InterPro" id="IPR035979">
    <property type="entry name" value="RBD_domain_sf"/>
</dbReference>
<dbReference type="RefSeq" id="XP_026144210.1">
    <property type="nucleotide sequence ID" value="XM_026288425.1"/>
</dbReference>
<evidence type="ECO:0000256" key="1">
    <source>
        <dbReference type="ARBA" id="ARBA00004123"/>
    </source>
</evidence>
<evidence type="ECO:0000256" key="5">
    <source>
        <dbReference type="ARBA" id="ARBA00022737"/>
    </source>
</evidence>
<evidence type="ECO:0000259" key="11">
    <source>
        <dbReference type="PROSITE" id="PS50102"/>
    </source>
</evidence>
<feature type="compositionally biased region" description="Basic residues" evidence="10">
    <location>
        <begin position="185"/>
        <end position="216"/>
    </location>
</feature>
<dbReference type="GO" id="GO:0003729">
    <property type="term" value="F:mRNA binding"/>
    <property type="evidence" value="ECO:0007669"/>
    <property type="project" value="TreeGrafter"/>
</dbReference>
<feature type="compositionally biased region" description="Basic residues" evidence="10">
    <location>
        <begin position="225"/>
        <end position="238"/>
    </location>
</feature>
<dbReference type="GO" id="GO:0008380">
    <property type="term" value="P:RNA splicing"/>
    <property type="evidence" value="ECO:0007669"/>
    <property type="project" value="UniProtKB-KW"/>
</dbReference>
<evidence type="ECO:0000256" key="2">
    <source>
        <dbReference type="ARBA" id="ARBA00010269"/>
    </source>
</evidence>
<dbReference type="Proteomes" id="UP000515129">
    <property type="component" value="Chromosome 19"/>
</dbReference>
<evidence type="ECO:0000256" key="3">
    <source>
        <dbReference type="ARBA" id="ARBA00022553"/>
    </source>
</evidence>
<accession>A0A6P6RGA2</accession>
<dbReference type="GO" id="GO:0005737">
    <property type="term" value="C:cytoplasm"/>
    <property type="evidence" value="ECO:0007669"/>
    <property type="project" value="TreeGrafter"/>
</dbReference>
<dbReference type="InterPro" id="IPR050374">
    <property type="entry name" value="RRT5_SRSF_SR"/>
</dbReference>
<keyword evidence="6 9" id="KW-0694">RNA-binding</keyword>
<keyword evidence="5" id="KW-0677">Repeat</keyword>
<dbReference type="InterPro" id="IPR012677">
    <property type="entry name" value="Nucleotide-bd_a/b_plait_sf"/>
</dbReference>
<keyword evidence="3" id="KW-0597">Phosphoprotein</keyword>
<feature type="compositionally biased region" description="Gly residues" evidence="10">
    <location>
        <begin position="88"/>
        <end position="101"/>
    </location>
</feature>
<dbReference type="FunFam" id="3.30.70.330:FF:000028">
    <property type="entry name" value="Putative serine/arginine-rich splicing factor 4"/>
    <property type="match status" value="1"/>
</dbReference>
<evidence type="ECO:0000256" key="8">
    <source>
        <dbReference type="ARBA" id="ARBA00023242"/>
    </source>
</evidence>
<evidence type="ECO:0000313" key="12">
    <source>
        <dbReference type="Proteomes" id="UP000515129"/>
    </source>
</evidence>
<evidence type="ECO:0000256" key="6">
    <source>
        <dbReference type="ARBA" id="ARBA00022884"/>
    </source>
</evidence>
<dbReference type="GO" id="GO:0006397">
    <property type="term" value="P:mRNA processing"/>
    <property type="evidence" value="ECO:0007669"/>
    <property type="project" value="UniProtKB-KW"/>
</dbReference>
<dbReference type="Gene3D" id="3.30.70.330">
    <property type="match status" value="2"/>
</dbReference>
<reference evidence="13" key="1">
    <citation type="submission" date="2025-08" db="UniProtKB">
        <authorList>
            <consortium name="RefSeq"/>
        </authorList>
    </citation>
    <scope>IDENTIFICATION</scope>
    <source>
        <strain evidence="13">Wakin</strain>
        <tissue evidence="13">Muscle</tissue>
    </source>
</reference>
<dbReference type="SMART" id="SM00360">
    <property type="entry name" value="RRM"/>
    <property type="match status" value="2"/>
</dbReference>
<evidence type="ECO:0000256" key="7">
    <source>
        <dbReference type="ARBA" id="ARBA00023187"/>
    </source>
</evidence>
<comment type="similarity">
    <text evidence="2">Belongs to the splicing factor SR family.</text>
</comment>
<sequence length="373" mass="42123">MSRVYVGKLSYRAREKDVERFFKGYGKILEVDLKNGYGFVEFDDPRDADDAVCDLNGKDLCGKRVIVEHTIGQRRDGGTRPGRSSRYGRGGGGGGGGGGERFGPPTRTDYRLIVENLSSRCSWQDLKDYMRQAGEVTYADTNKGRKNEGVIEFRQYSDMKRALEKLDGTEVNGRKIRLIEDRPGARRRRSYSRSASRSRSRSRRSRRSRSHSRTSSRSRASGSRSRSRSTSKKTKGRSGRMEESSNGARRGGESARDNSLSPSPPSKKGKRENKRARSYSRSRSRSRSRSKSVNDRDLSRESGSKSQEANKGSDDGRATEKAHRSRAHSRSRSQTPPEADLQRKSRSRSKSKSRSHSRSRSYSRSRSHSRSRS</sequence>
<dbReference type="PANTHER" id="PTHR23003">
    <property type="entry name" value="RNA RECOGNITION MOTIF RRM DOMAIN CONTAINING PROTEIN"/>
    <property type="match status" value="1"/>
</dbReference>
<organism evidence="12 13">
    <name type="scientific">Carassius auratus</name>
    <name type="common">Goldfish</name>
    <dbReference type="NCBI Taxonomy" id="7957"/>
    <lineage>
        <taxon>Eukaryota</taxon>
        <taxon>Metazoa</taxon>
        <taxon>Chordata</taxon>
        <taxon>Craniata</taxon>
        <taxon>Vertebrata</taxon>
        <taxon>Euteleostomi</taxon>
        <taxon>Actinopterygii</taxon>
        <taxon>Neopterygii</taxon>
        <taxon>Teleostei</taxon>
        <taxon>Ostariophysi</taxon>
        <taxon>Cypriniformes</taxon>
        <taxon>Cyprinidae</taxon>
        <taxon>Cyprininae</taxon>
        <taxon>Carassius</taxon>
    </lineage>
</organism>
<gene>
    <name evidence="13" type="primary">LOC113119169</name>
</gene>
<comment type="subcellular location">
    <subcellularLocation>
        <location evidence="1">Nucleus</location>
    </subcellularLocation>
</comment>
<dbReference type="SUPFAM" id="SSF54928">
    <property type="entry name" value="RNA-binding domain, RBD"/>
    <property type="match status" value="2"/>
</dbReference>
<keyword evidence="4" id="KW-0507">mRNA processing</keyword>
<keyword evidence="12" id="KW-1185">Reference proteome</keyword>
<feature type="region of interest" description="Disordered" evidence="10">
    <location>
        <begin position="72"/>
        <end position="107"/>
    </location>
</feature>
<feature type="compositionally biased region" description="Basic residues" evidence="10">
    <location>
        <begin position="344"/>
        <end position="373"/>
    </location>
</feature>
<dbReference type="GO" id="GO:0005634">
    <property type="term" value="C:nucleus"/>
    <property type="evidence" value="ECO:0007669"/>
    <property type="project" value="UniProtKB-SubCell"/>
</dbReference>
<keyword evidence="7" id="KW-0508">mRNA splicing</keyword>
<dbReference type="OrthoDB" id="1099063at2759"/>
<feature type="compositionally biased region" description="Basic residues" evidence="10">
    <location>
        <begin position="267"/>
        <end position="290"/>
    </location>
</feature>
<protein>
    <submittedName>
        <fullName evidence="13">Serine/arginine-rich splicing factor 6-like</fullName>
    </submittedName>
</protein>
<feature type="compositionally biased region" description="Basic and acidic residues" evidence="10">
    <location>
        <begin position="292"/>
        <end position="303"/>
    </location>
</feature>